<accession>A0A2T7CYW0</accession>
<protein>
    <submittedName>
        <fullName evidence="1">Uncharacterized protein</fullName>
    </submittedName>
</protein>
<dbReference type="Proteomes" id="UP000244336">
    <property type="component" value="Chromosome 7"/>
</dbReference>
<name>A0A2T7CYW0_9POAL</name>
<dbReference type="OrthoDB" id="693119at2759"/>
<organism evidence="1 2">
    <name type="scientific">Panicum hallii var. hallii</name>
    <dbReference type="NCBI Taxonomy" id="1504633"/>
    <lineage>
        <taxon>Eukaryota</taxon>
        <taxon>Viridiplantae</taxon>
        <taxon>Streptophyta</taxon>
        <taxon>Embryophyta</taxon>
        <taxon>Tracheophyta</taxon>
        <taxon>Spermatophyta</taxon>
        <taxon>Magnoliopsida</taxon>
        <taxon>Liliopsida</taxon>
        <taxon>Poales</taxon>
        <taxon>Poaceae</taxon>
        <taxon>PACMAD clade</taxon>
        <taxon>Panicoideae</taxon>
        <taxon>Panicodae</taxon>
        <taxon>Paniceae</taxon>
        <taxon>Panicinae</taxon>
        <taxon>Panicum</taxon>
        <taxon>Panicum sect. Panicum</taxon>
    </lineage>
</organism>
<dbReference type="EMBL" id="CM009755">
    <property type="protein sequence ID" value="PUZ48536.1"/>
    <property type="molecule type" value="Genomic_DNA"/>
</dbReference>
<sequence>MDPNTKIVLDEMQQRFVDEMKKQFDVLDSKWTQQFTDAENHKEERVLALEQSVEAAATAFETWRPQIDSAVEDLKLEVTKLNKHLDRALLDRSTDSRLLQPTVSATARPSAGFTADGSSGHRHEHNHRDHEFGIVFTHTHIPVKGTSPPLFTPPSSKLAVIPDDSLM</sequence>
<proteinExistence type="predicted"/>
<keyword evidence="2" id="KW-1185">Reference proteome</keyword>
<dbReference type="AlphaFoldDB" id="A0A2T7CYW0"/>
<reference evidence="1 2" key="1">
    <citation type="submission" date="2018-04" db="EMBL/GenBank/DDBJ databases">
        <title>WGS assembly of Panicum hallii var. hallii HAL2.</title>
        <authorList>
            <person name="Lovell J."/>
            <person name="Jenkins J."/>
            <person name="Lowry D."/>
            <person name="Mamidi S."/>
            <person name="Sreedasyam A."/>
            <person name="Weng X."/>
            <person name="Barry K."/>
            <person name="Bonette J."/>
            <person name="Campitelli B."/>
            <person name="Daum C."/>
            <person name="Gordon S."/>
            <person name="Gould B."/>
            <person name="Lipzen A."/>
            <person name="MacQueen A."/>
            <person name="Palacio-Mejia J."/>
            <person name="Plott C."/>
            <person name="Shakirov E."/>
            <person name="Shu S."/>
            <person name="Yoshinaga Y."/>
            <person name="Zane M."/>
            <person name="Rokhsar D."/>
            <person name="Grimwood J."/>
            <person name="Schmutz J."/>
            <person name="Juenger T."/>
        </authorList>
    </citation>
    <scope>NUCLEOTIDE SEQUENCE [LARGE SCALE GENOMIC DNA]</scope>
    <source>
        <strain evidence="2">cv. HAL2</strain>
    </source>
</reference>
<dbReference type="Gramene" id="PUZ48536">
    <property type="protein sequence ID" value="PUZ48536"/>
    <property type="gene ID" value="GQ55_7G252400"/>
</dbReference>
<gene>
    <name evidence="1" type="ORF">GQ55_7G252400</name>
</gene>
<evidence type="ECO:0000313" key="2">
    <source>
        <dbReference type="Proteomes" id="UP000244336"/>
    </source>
</evidence>
<evidence type="ECO:0000313" key="1">
    <source>
        <dbReference type="EMBL" id="PUZ48536.1"/>
    </source>
</evidence>